<dbReference type="EMBL" id="JAGDEL010000003">
    <property type="protein sequence ID" value="MBO1511167.1"/>
    <property type="molecule type" value="Genomic_DNA"/>
</dbReference>
<evidence type="ECO:0000256" key="3">
    <source>
        <dbReference type="ARBA" id="ARBA00023163"/>
    </source>
</evidence>
<dbReference type="Pfam" id="PF07729">
    <property type="entry name" value="FCD"/>
    <property type="match status" value="1"/>
</dbReference>
<dbReference type="SMART" id="SM00345">
    <property type="entry name" value="HTH_GNTR"/>
    <property type="match status" value="1"/>
</dbReference>
<dbReference type="SUPFAM" id="SSF48008">
    <property type="entry name" value="GntR ligand-binding domain-like"/>
    <property type="match status" value="1"/>
</dbReference>
<evidence type="ECO:0000256" key="1">
    <source>
        <dbReference type="ARBA" id="ARBA00023015"/>
    </source>
</evidence>
<dbReference type="InterPro" id="IPR011711">
    <property type="entry name" value="GntR_C"/>
</dbReference>
<dbReference type="Proteomes" id="UP000663981">
    <property type="component" value="Unassembled WGS sequence"/>
</dbReference>
<dbReference type="InterPro" id="IPR036388">
    <property type="entry name" value="WH-like_DNA-bd_sf"/>
</dbReference>
<proteinExistence type="predicted"/>
<dbReference type="Gene3D" id="1.20.120.530">
    <property type="entry name" value="GntR ligand-binding domain-like"/>
    <property type="match status" value="1"/>
</dbReference>
<gene>
    <name evidence="5" type="ORF">I7822_05670</name>
</gene>
<dbReference type="PRINTS" id="PR00035">
    <property type="entry name" value="HTHGNTR"/>
</dbReference>
<comment type="caution">
    <text evidence="5">The sequence shown here is derived from an EMBL/GenBank/DDBJ whole genome shotgun (WGS) entry which is preliminary data.</text>
</comment>
<dbReference type="CDD" id="cd07377">
    <property type="entry name" value="WHTH_GntR"/>
    <property type="match status" value="1"/>
</dbReference>
<sequence>MGDLSLEKPQPYYEQFYHMIKKMIYEGKFQPGERINETQLAKEFNVSKSPIREAIRILEKEGLLVVEKLKVVVYEPTLKDVKDIYFCRKALESFAVSLTTQMASDEELGEIEDLLEKTEQAIQANEDPDTIIILNEQFHNLIISFTRNSRLQKQVADLKGLIYYFRILNFKGESRAEAIIKQHRTIFNYMKKRDEKLAAEEMIKHLQLDVEHLIEVLSTPDEGSKIELKKNI</sequence>
<dbReference type="InterPro" id="IPR000524">
    <property type="entry name" value="Tscrpt_reg_HTH_GntR"/>
</dbReference>
<dbReference type="PANTHER" id="PTHR43537">
    <property type="entry name" value="TRANSCRIPTIONAL REGULATOR, GNTR FAMILY"/>
    <property type="match status" value="1"/>
</dbReference>
<dbReference type="InterPro" id="IPR008920">
    <property type="entry name" value="TF_FadR/GntR_C"/>
</dbReference>
<evidence type="ECO:0000259" key="4">
    <source>
        <dbReference type="PROSITE" id="PS50949"/>
    </source>
</evidence>
<dbReference type="PANTHER" id="PTHR43537:SF47">
    <property type="entry name" value="REGULATORY PROTEIN GNTR HTH"/>
    <property type="match status" value="1"/>
</dbReference>
<keyword evidence="3" id="KW-0804">Transcription</keyword>
<organism evidence="5 6">
    <name type="scientific">Metabacillus bambusae</name>
    <dbReference type="NCBI Taxonomy" id="2795218"/>
    <lineage>
        <taxon>Bacteria</taxon>
        <taxon>Bacillati</taxon>
        <taxon>Bacillota</taxon>
        <taxon>Bacilli</taxon>
        <taxon>Bacillales</taxon>
        <taxon>Bacillaceae</taxon>
        <taxon>Metabacillus</taxon>
    </lineage>
</organism>
<feature type="domain" description="HTH gntR-type" evidence="4">
    <location>
        <begin position="10"/>
        <end position="77"/>
    </location>
</feature>
<protein>
    <submittedName>
        <fullName evidence="5">GntR family transcriptional regulator</fullName>
    </submittedName>
</protein>
<dbReference type="PROSITE" id="PS50949">
    <property type="entry name" value="HTH_GNTR"/>
    <property type="match status" value="1"/>
</dbReference>
<keyword evidence="6" id="KW-1185">Reference proteome</keyword>
<name>A0ABS3MYR6_9BACI</name>
<dbReference type="Pfam" id="PF00392">
    <property type="entry name" value="GntR"/>
    <property type="match status" value="1"/>
</dbReference>
<dbReference type="SUPFAM" id="SSF46785">
    <property type="entry name" value="Winged helix' DNA-binding domain"/>
    <property type="match status" value="1"/>
</dbReference>
<evidence type="ECO:0000313" key="6">
    <source>
        <dbReference type="Proteomes" id="UP000663981"/>
    </source>
</evidence>
<reference evidence="5 6" key="1">
    <citation type="submission" date="2021-03" db="EMBL/GenBank/DDBJ databases">
        <title>Whole genome sequence of Metabacillus bambusae BG109.</title>
        <authorList>
            <person name="Jeong J.W."/>
        </authorList>
    </citation>
    <scope>NUCLEOTIDE SEQUENCE [LARGE SCALE GENOMIC DNA]</scope>
    <source>
        <strain evidence="5 6">BG109</strain>
    </source>
</reference>
<dbReference type="Gene3D" id="1.10.10.10">
    <property type="entry name" value="Winged helix-like DNA-binding domain superfamily/Winged helix DNA-binding domain"/>
    <property type="match status" value="1"/>
</dbReference>
<dbReference type="InterPro" id="IPR036390">
    <property type="entry name" value="WH_DNA-bd_sf"/>
</dbReference>
<keyword evidence="1" id="KW-0805">Transcription regulation</keyword>
<dbReference type="SMART" id="SM00895">
    <property type="entry name" value="FCD"/>
    <property type="match status" value="1"/>
</dbReference>
<accession>A0ABS3MYR6</accession>
<evidence type="ECO:0000256" key="2">
    <source>
        <dbReference type="ARBA" id="ARBA00023125"/>
    </source>
</evidence>
<evidence type="ECO:0000313" key="5">
    <source>
        <dbReference type="EMBL" id="MBO1511167.1"/>
    </source>
</evidence>
<keyword evidence="2" id="KW-0238">DNA-binding</keyword>